<feature type="transmembrane region" description="Helical" evidence="1">
    <location>
        <begin position="7"/>
        <end position="27"/>
    </location>
</feature>
<keyword evidence="1" id="KW-0472">Membrane</keyword>
<keyword evidence="1" id="KW-1133">Transmembrane helix</keyword>
<reference evidence="2" key="2">
    <citation type="submission" date="2018-04" db="EMBL/GenBank/DDBJ databases">
        <title>OnivRS2 (Oryza nivara Reference Sequence Version 2).</title>
        <authorList>
            <person name="Zhang J."/>
            <person name="Kudrna D."/>
            <person name="Lee S."/>
            <person name="Talag J."/>
            <person name="Rajasekar S."/>
            <person name="Welchert J."/>
            <person name="Hsing Y.-I."/>
            <person name="Wing R.A."/>
        </authorList>
    </citation>
    <scope>NUCLEOTIDE SEQUENCE [LARGE SCALE GENOMIC DNA]</scope>
    <source>
        <strain evidence="2">SL10</strain>
    </source>
</reference>
<evidence type="ECO:0000313" key="2">
    <source>
        <dbReference type="EnsemblPlants" id="ONIVA02G21020.1"/>
    </source>
</evidence>
<protein>
    <submittedName>
        <fullName evidence="2">Uncharacterized protein</fullName>
    </submittedName>
</protein>
<keyword evidence="1" id="KW-0812">Transmembrane</keyword>
<feature type="transmembrane region" description="Helical" evidence="1">
    <location>
        <begin position="108"/>
        <end position="127"/>
    </location>
</feature>
<accession>A0A0E0G7N8</accession>
<evidence type="ECO:0000256" key="1">
    <source>
        <dbReference type="SAM" id="Phobius"/>
    </source>
</evidence>
<dbReference type="HOGENOM" id="CLU_1952274_0_0_1"/>
<feature type="transmembrane region" description="Helical" evidence="1">
    <location>
        <begin position="65"/>
        <end position="87"/>
    </location>
</feature>
<dbReference type="EnsemblPlants" id="ONIVA02G21020.1">
    <property type="protein sequence ID" value="ONIVA02G21020.1"/>
    <property type="gene ID" value="ONIVA02G21020"/>
</dbReference>
<proteinExistence type="predicted"/>
<name>A0A0E0G7N8_ORYNI</name>
<dbReference type="STRING" id="4536.A0A0E0G7N8"/>
<dbReference type="AlphaFoldDB" id="A0A0E0G7N8"/>
<organism evidence="2">
    <name type="scientific">Oryza nivara</name>
    <name type="common">Indian wild rice</name>
    <name type="synonym">Oryza sativa f. spontanea</name>
    <dbReference type="NCBI Taxonomy" id="4536"/>
    <lineage>
        <taxon>Eukaryota</taxon>
        <taxon>Viridiplantae</taxon>
        <taxon>Streptophyta</taxon>
        <taxon>Embryophyta</taxon>
        <taxon>Tracheophyta</taxon>
        <taxon>Spermatophyta</taxon>
        <taxon>Magnoliopsida</taxon>
        <taxon>Liliopsida</taxon>
        <taxon>Poales</taxon>
        <taxon>Poaceae</taxon>
        <taxon>BOP clade</taxon>
        <taxon>Oryzoideae</taxon>
        <taxon>Oryzeae</taxon>
        <taxon>Oryzinae</taxon>
        <taxon>Oryza</taxon>
    </lineage>
</organism>
<dbReference type="Proteomes" id="UP000006591">
    <property type="component" value="Chromosome 2"/>
</dbReference>
<reference evidence="2" key="1">
    <citation type="submission" date="2015-04" db="UniProtKB">
        <authorList>
            <consortium name="EnsemblPlants"/>
        </authorList>
    </citation>
    <scope>IDENTIFICATION</scope>
    <source>
        <strain evidence="2">SL10</strain>
    </source>
</reference>
<keyword evidence="3" id="KW-1185">Reference proteome</keyword>
<evidence type="ECO:0000313" key="3">
    <source>
        <dbReference type="Proteomes" id="UP000006591"/>
    </source>
</evidence>
<dbReference type="Gramene" id="ONIVA02G21020.1">
    <property type="protein sequence ID" value="ONIVA02G21020.1"/>
    <property type="gene ID" value="ONIVA02G21020"/>
</dbReference>
<sequence>MHTLWILLGFNVGLFSVIVLVMLLLSWGELLIHIGSTSPSRSASSPPPKHHLIQTTSVEFRPFSLSFFLLLNAAIWFAYGASQCAGFRVRRGVDGVYMVYRSKKPPSAVAMSVPLCQNIVTSLPFLFKF</sequence>